<dbReference type="Proteomes" id="UP001165083">
    <property type="component" value="Unassembled WGS sequence"/>
</dbReference>
<keyword evidence="3" id="KW-1185">Reference proteome</keyword>
<evidence type="ECO:0000313" key="2">
    <source>
        <dbReference type="EMBL" id="GMF30741.1"/>
    </source>
</evidence>
<protein>
    <submittedName>
        <fullName evidence="2">Unnamed protein product</fullName>
    </submittedName>
</protein>
<organism evidence="2 3">
    <name type="scientific">Phytophthora lilii</name>
    <dbReference type="NCBI Taxonomy" id="2077276"/>
    <lineage>
        <taxon>Eukaryota</taxon>
        <taxon>Sar</taxon>
        <taxon>Stramenopiles</taxon>
        <taxon>Oomycota</taxon>
        <taxon>Peronosporomycetes</taxon>
        <taxon>Peronosporales</taxon>
        <taxon>Peronosporaceae</taxon>
        <taxon>Phytophthora</taxon>
    </lineage>
</organism>
<dbReference type="EMBL" id="BSXW01000861">
    <property type="protein sequence ID" value="GMF30741.1"/>
    <property type="molecule type" value="Genomic_DNA"/>
</dbReference>
<dbReference type="GO" id="GO:0006898">
    <property type="term" value="P:receptor-mediated endocytosis"/>
    <property type="evidence" value="ECO:0007669"/>
    <property type="project" value="TreeGrafter"/>
</dbReference>
<name>A0A9W6UE98_9STRA</name>
<dbReference type="GO" id="GO:0071439">
    <property type="term" value="C:clathrin complex"/>
    <property type="evidence" value="ECO:0007669"/>
    <property type="project" value="TreeGrafter"/>
</dbReference>
<feature type="repeat" description="CHCR" evidence="1">
    <location>
        <begin position="1"/>
        <end position="100"/>
    </location>
</feature>
<accession>A0A9W6UE98</accession>
<dbReference type="InterPro" id="IPR000547">
    <property type="entry name" value="Clathrin_H-chain/VPS_repeat"/>
</dbReference>
<gene>
    <name evidence="2" type="ORF">Plil01_001314400</name>
</gene>
<dbReference type="PANTHER" id="PTHR10292">
    <property type="entry name" value="CLATHRIN HEAVY CHAIN RELATED"/>
    <property type="match status" value="1"/>
</dbReference>
<sequence>MHNSLGKIYITLNKDPQQFLNNNKFYDSMVLGQFCKGVDPYLAYLAYRRGGSACDDDLIRVATENGLFKDLARYLVERQDLELWGKVLMKQEDAEEEDHSRRALIDQVVQTALPESTKPSEVSTTVHAFMNAELSNELADQKVNCVGVNRCFAFF</sequence>
<dbReference type="PROSITE" id="PS50236">
    <property type="entry name" value="CHCR"/>
    <property type="match status" value="1"/>
</dbReference>
<evidence type="ECO:0000256" key="1">
    <source>
        <dbReference type="PROSITE-ProRule" id="PRU01006"/>
    </source>
</evidence>
<dbReference type="InterPro" id="IPR055358">
    <property type="entry name" value="CHCR"/>
</dbReference>
<dbReference type="Pfam" id="PF00637">
    <property type="entry name" value="Clathrin"/>
    <property type="match status" value="1"/>
</dbReference>
<dbReference type="GO" id="GO:0032051">
    <property type="term" value="F:clathrin light chain binding"/>
    <property type="evidence" value="ECO:0007669"/>
    <property type="project" value="TreeGrafter"/>
</dbReference>
<reference evidence="2" key="1">
    <citation type="submission" date="2023-04" db="EMBL/GenBank/DDBJ databases">
        <title>Phytophthora lilii NBRC 32176.</title>
        <authorList>
            <person name="Ichikawa N."/>
            <person name="Sato H."/>
            <person name="Tonouchi N."/>
        </authorList>
    </citation>
    <scope>NUCLEOTIDE SEQUENCE</scope>
    <source>
        <strain evidence="2">NBRC 32176</strain>
    </source>
</reference>
<dbReference type="SUPFAM" id="SSF48371">
    <property type="entry name" value="ARM repeat"/>
    <property type="match status" value="1"/>
</dbReference>
<dbReference type="GO" id="GO:0006886">
    <property type="term" value="P:intracellular protein transport"/>
    <property type="evidence" value="ECO:0007669"/>
    <property type="project" value="UniProtKB-UniRule"/>
</dbReference>
<dbReference type="PANTHER" id="PTHR10292:SF1">
    <property type="entry name" value="CLATHRIN HEAVY CHAIN"/>
    <property type="match status" value="1"/>
</dbReference>
<proteinExistence type="predicted"/>
<dbReference type="OrthoDB" id="421917at2759"/>
<evidence type="ECO:0000313" key="3">
    <source>
        <dbReference type="Proteomes" id="UP001165083"/>
    </source>
</evidence>
<dbReference type="InterPro" id="IPR016024">
    <property type="entry name" value="ARM-type_fold"/>
</dbReference>
<comment type="caution">
    <text evidence="2">The sequence shown here is derived from an EMBL/GenBank/DDBJ whole genome shotgun (WGS) entry which is preliminary data.</text>
</comment>
<dbReference type="AlphaFoldDB" id="A0A9W6UE98"/>